<dbReference type="EMBL" id="MN956836">
    <property type="protein sequence ID" value="QTX14370.1"/>
    <property type="molecule type" value="Genomic_DNA"/>
</dbReference>
<protein>
    <submittedName>
        <fullName evidence="1">Uncharacterized protein</fullName>
    </submittedName>
</protein>
<proteinExistence type="predicted"/>
<dbReference type="AlphaFoldDB" id="A0A8B0SUI1"/>
<reference evidence="1" key="1">
    <citation type="submission" date="2020-01" db="EMBL/GenBank/DDBJ databases">
        <authorList>
            <person name="Qin S."/>
        </authorList>
    </citation>
    <scope>NUCLEOTIDE SEQUENCE</scope>
    <source>
        <strain evidence="1">CVir17-16-YZ6g</strain>
        <plasmid evidence="1">p17-15-vir-like</plasmid>
    </source>
</reference>
<evidence type="ECO:0000313" key="1">
    <source>
        <dbReference type="EMBL" id="QTX14370.1"/>
    </source>
</evidence>
<sequence length="64" mass="7523">MRDKTTKGSARCDLLSWQDRPVRCKNTCIHKQCVRYVKKITHEQHHSLAEFTRTRLSAADRPGR</sequence>
<accession>A0A8B0SUI1</accession>
<organism evidence="1">
    <name type="scientific">Klebsiella pneumoniae</name>
    <dbReference type="NCBI Taxonomy" id="573"/>
    <lineage>
        <taxon>Bacteria</taxon>
        <taxon>Pseudomonadati</taxon>
        <taxon>Pseudomonadota</taxon>
        <taxon>Gammaproteobacteria</taxon>
        <taxon>Enterobacterales</taxon>
        <taxon>Enterobacteriaceae</taxon>
        <taxon>Klebsiella/Raoultella group</taxon>
        <taxon>Klebsiella</taxon>
        <taxon>Klebsiella pneumoniae complex</taxon>
    </lineage>
</organism>
<keyword evidence="1" id="KW-0614">Plasmid</keyword>
<name>A0A8B0SUI1_KLEPN</name>
<geneLocation type="plasmid" evidence="1">
    <name>p17-15-vir-like</name>
</geneLocation>